<gene>
    <name evidence="2" type="ORF">ARMGADRAFT_319658</name>
</gene>
<protein>
    <submittedName>
        <fullName evidence="2">Uncharacterized protein</fullName>
    </submittedName>
</protein>
<sequence length="95" mass="10249">MTSEVSFSLIILSVTSPSPPPVPSLSSRERRSSLSDSLHQTGRLAYGRTNNSPLAVLCSNLEALRPQAALVRCTGPVVFSFVSKLSLFHCLRSAF</sequence>
<keyword evidence="3" id="KW-1185">Reference proteome</keyword>
<dbReference type="InParanoid" id="A0A2H3D3K6"/>
<proteinExistence type="predicted"/>
<dbReference type="Proteomes" id="UP000217790">
    <property type="component" value="Unassembled WGS sequence"/>
</dbReference>
<evidence type="ECO:0000313" key="3">
    <source>
        <dbReference type="Proteomes" id="UP000217790"/>
    </source>
</evidence>
<feature type="region of interest" description="Disordered" evidence="1">
    <location>
        <begin position="16"/>
        <end position="45"/>
    </location>
</feature>
<dbReference type="EMBL" id="KZ293667">
    <property type="protein sequence ID" value="PBK89871.1"/>
    <property type="molecule type" value="Genomic_DNA"/>
</dbReference>
<name>A0A2H3D3K6_ARMGA</name>
<evidence type="ECO:0000256" key="1">
    <source>
        <dbReference type="SAM" id="MobiDB-lite"/>
    </source>
</evidence>
<reference evidence="3" key="1">
    <citation type="journal article" date="2017" name="Nat. Ecol. Evol.">
        <title>Genome expansion and lineage-specific genetic innovations in the forest pathogenic fungi Armillaria.</title>
        <authorList>
            <person name="Sipos G."/>
            <person name="Prasanna A.N."/>
            <person name="Walter M.C."/>
            <person name="O'Connor E."/>
            <person name="Balint B."/>
            <person name="Krizsan K."/>
            <person name="Kiss B."/>
            <person name="Hess J."/>
            <person name="Varga T."/>
            <person name="Slot J."/>
            <person name="Riley R."/>
            <person name="Boka B."/>
            <person name="Rigling D."/>
            <person name="Barry K."/>
            <person name="Lee J."/>
            <person name="Mihaltcheva S."/>
            <person name="LaButti K."/>
            <person name="Lipzen A."/>
            <person name="Waldron R."/>
            <person name="Moloney N.M."/>
            <person name="Sperisen C."/>
            <person name="Kredics L."/>
            <person name="Vagvoelgyi C."/>
            <person name="Patrignani A."/>
            <person name="Fitzpatrick D."/>
            <person name="Nagy I."/>
            <person name="Doyle S."/>
            <person name="Anderson J.B."/>
            <person name="Grigoriev I.V."/>
            <person name="Gueldener U."/>
            <person name="Muensterkoetter M."/>
            <person name="Nagy L.G."/>
        </authorList>
    </citation>
    <scope>NUCLEOTIDE SEQUENCE [LARGE SCALE GENOMIC DNA]</scope>
    <source>
        <strain evidence="3">Ar21-2</strain>
    </source>
</reference>
<accession>A0A2H3D3K6</accession>
<organism evidence="2 3">
    <name type="scientific">Armillaria gallica</name>
    <name type="common">Bulbous honey fungus</name>
    <name type="synonym">Armillaria bulbosa</name>
    <dbReference type="NCBI Taxonomy" id="47427"/>
    <lineage>
        <taxon>Eukaryota</taxon>
        <taxon>Fungi</taxon>
        <taxon>Dikarya</taxon>
        <taxon>Basidiomycota</taxon>
        <taxon>Agaricomycotina</taxon>
        <taxon>Agaricomycetes</taxon>
        <taxon>Agaricomycetidae</taxon>
        <taxon>Agaricales</taxon>
        <taxon>Marasmiineae</taxon>
        <taxon>Physalacriaceae</taxon>
        <taxon>Armillaria</taxon>
    </lineage>
</organism>
<evidence type="ECO:0000313" key="2">
    <source>
        <dbReference type="EMBL" id="PBK89871.1"/>
    </source>
</evidence>
<dbReference type="AlphaFoldDB" id="A0A2H3D3K6"/>